<proteinExistence type="predicted"/>
<evidence type="ECO:0000313" key="2">
    <source>
        <dbReference type="Proteomes" id="UP000545037"/>
    </source>
</evidence>
<accession>A0A7W9CJM1</accession>
<protein>
    <submittedName>
        <fullName evidence="1">Uncharacterized protein</fullName>
    </submittedName>
</protein>
<name>A0A7W9CJM1_9CAUL</name>
<comment type="caution">
    <text evidence="1">The sequence shown here is derived from an EMBL/GenBank/DDBJ whole genome shotgun (WGS) entry which is preliminary data.</text>
</comment>
<evidence type="ECO:0000313" key="1">
    <source>
        <dbReference type="EMBL" id="MBB5746827.1"/>
    </source>
</evidence>
<keyword evidence="2" id="KW-1185">Reference proteome</keyword>
<dbReference type="RefSeq" id="WP_183213796.1">
    <property type="nucleotide sequence ID" value="NZ_JACHOR010000004.1"/>
</dbReference>
<organism evidence="1 2">
    <name type="scientific">Brevundimonas variabilis</name>
    <dbReference type="NCBI Taxonomy" id="74312"/>
    <lineage>
        <taxon>Bacteria</taxon>
        <taxon>Pseudomonadati</taxon>
        <taxon>Pseudomonadota</taxon>
        <taxon>Alphaproteobacteria</taxon>
        <taxon>Caulobacterales</taxon>
        <taxon>Caulobacteraceae</taxon>
        <taxon>Brevundimonas</taxon>
    </lineage>
</organism>
<gene>
    <name evidence="1" type="ORF">GGR13_002434</name>
</gene>
<dbReference type="EMBL" id="JACHOR010000004">
    <property type="protein sequence ID" value="MBB5746827.1"/>
    <property type="molecule type" value="Genomic_DNA"/>
</dbReference>
<dbReference type="AlphaFoldDB" id="A0A7W9CJM1"/>
<sequence>MTRVPKTPIRRVTKEKTPHPPITFTSEAIVALAALLVSLLSLSSSAWFAVRGSVVTAVPPDSVFFYRDAGKGAVLTAGVDTALVNSASANYGDVVTRITMEIDTPAAIDPVFEYQTLVTPVFSETAERQAADCPVTSRCVRNNRFLAIEEPRRTLDVPGGTSRSEYIGFVLEKGNCAVEGACDAFVDLASAAGALDRVQTLTIRFRYQLHSDGEKVATCVLDLTSPGPGPRRPWLAARLQDQGYAFLKCGR</sequence>
<dbReference type="Proteomes" id="UP000545037">
    <property type="component" value="Unassembled WGS sequence"/>
</dbReference>
<reference evidence="1 2" key="1">
    <citation type="submission" date="2020-08" db="EMBL/GenBank/DDBJ databases">
        <title>Genomic Encyclopedia of Type Strains, Phase IV (KMG-IV): sequencing the most valuable type-strain genomes for metagenomic binning, comparative biology and taxonomic classification.</title>
        <authorList>
            <person name="Goeker M."/>
        </authorList>
    </citation>
    <scope>NUCLEOTIDE SEQUENCE [LARGE SCALE GENOMIC DNA]</scope>
    <source>
        <strain evidence="1 2">DSM 4737</strain>
    </source>
</reference>